<feature type="compositionally biased region" description="Basic and acidic residues" evidence="1">
    <location>
        <begin position="151"/>
        <end position="163"/>
    </location>
</feature>
<dbReference type="AlphaFoldDB" id="A0A2P6N9T9"/>
<evidence type="ECO:0000313" key="2">
    <source>
        <dbReference type="EMBL" id="PRP80699.1"/>
    </source>
</evidence>
<protein>
    <submittedName>
        <fullName evidence="2">Uncharacterized protein</fullName>
    </submittedName>
</protein>
<comment type="caution">
    <text evidence="2">The sequence shown here is derived from an EMBL/GenBank/DDBJ whole genome shotgun (WGS) entry which is preliminary data.</text>
</comment>
<name>A0A2P6N9T9_9EUKA</name>
<reference evidence="2 3" key="1">
    <citation type="journal article" date="2018" name="Genome Biol. Evol.">
        <title>Multiple Roots of Fruiting Body Formation in Amoebozoa.</title>
        <authorList>
            <person name="Hillmann F."/>
            <person name="Forbes G."/>
            <person name="Novohradska S."/>
            <person name="Ferling I."/>
            <person name="Riege K."/>
            <person name="Groth M."/>
            <person name="Westermann M."/>
            <person name="Marz M."/>
            <person name="Spaller T."/>
            <person name="Winckler T."/>
            <person name="Schaap P."/>
            <person name="Glockner G."/>
        </authorList>
    </citation>
    <scope>NUCLEOTIDE SEQUENCE [LARGE SCALE GENOMIC DNA]</scope>
    <source>
        <strain evidence="2 3">Jena</strain>
    </source>
</reference>
<dbReference type="InParanoid" id="A0A2P6N9T9"/>
<organism evidence="2 3">
    <name type="scientific">Planoprotostelium fungivorum</name>
    <dbReference type="NCBI Taxonomy" id="1890364"/>
    <lineage>
        <taxon>Eukaryota</taxon>
        <taxon>Amoebozoa</taxon>
        <taxon>Evosea</taxon>
        <taxon>Variosea</taxon>
        <taxon>Cavosteliida</taxon>
        <taxon>Cavosteliaceae</taxon>
        <taxon>Planoprotostelium</taxon>
    </lineage>
</organism>
<keyword evidence="3" id="KW-1185">Reference proteome</keyword>
<evidence type="ECO:0000313" key="3">
    <source>
        <dbReference type="Proteomes" id="UP000241769"/>
    </source>
</evidence>
<feature type="region of interest" description="Disordered" evidence="1">
    <location>
        <begin position="133"/>
        <end position="165"/>
    </location>
</feature>
<evidence type="ECO:0000256" key="1">
    <source>
        <dbReference type="SAM" id="MobiDB-lite"/>
    </source>
</evidence>
<accession>A0A2P6N9T9</accession>
<gene>
    <name evidence="2" type="ORF">PROFUN_11658</name>
</gene>
<dbReference type="Proteomes" id="UP000241769">
    <property type="component" value="Unassembled WGS sequence"/>
</dbReference>
<sequence length="279" mass="32067">MSERGAKQSDRLSSRAKQLMNLSSRRISSSPRTMQEINDTTSHCWKVPELQHREDTYSTRYTVNLRPVRGVEDQSSLSVRDGRERREGYKEIARRSTEPLWNQLPVRGDRLDLLLTLSQLMLDLRKSIAQVQAPAGTKEVEKGLDTTQDASVRDKKERRKQLGEETNMDVVQTLETEINDDEVDLLKHGHDDRNIFADDETMGRLIITIEGPKKKAQPLTESPLRRVEFLLKEARDEPRLHFTDRNASVFCSRLACTFSLLFLFQQRLTSGHSSSGRCL</sequence>
<dbReference type="EMBL" id="MDYQ01000141">
    <property type="protein sequence ID" value="PRP80699.1"/>
    <property type="molecule type" value="Genomic_DNA"/>
</dbReference>
<proteinExistence type="predicted"/>